<keyword evidence="3" id="KW-1185">Reference proteome</keyword>
<feature type="compositionally biased region" description="Polar residues" evidence="1">
    <location>
        <begin position="24"/>
        <end position="51"/>
    </location>
</feature>
<gene>
    <name evidence="2" type="ORF">AGLY_008709</name>
</gene>
<reference evidence="2 3" key="1">
    <citation type="submission" date="2019-08" db="EMBL/GenBank/DDBJ databases">
        <title>The genome of the soybean aphid Biotype 1, its phylome, world population structure and adaptation to the North American continent.</title>
        <authorList>
            <person name="Giordano R."/>
            <person name="Donthu R.K."/>
            <person name="Hernandez A.G."/>
            <person name="Wright C.L."/>
            <person name="Zimin A.V."/>
        </authorList>
    </citation>
    <scope>NUCLEOTIDE SEQUENCE [LARGE SCALE GENOMIC DNA]</scope>
    <source>
        <tissue evidence="2">Whole aphids</tissue>
    </source>
</reference>
<feature type="region of interest" description="Disordered" evidence="1">
    <location>
        <begin position="20"/>
        <end position="120"/>
    </location>
</feature>
<evidence type="ECO:0000256" key="1">
    <source>
        <dbReference type="SAM" id="MobiDB-lite"/>
    </source>
</evidence>
<dbReference type="OrthoDB" id="10612194at2759"/>
<name>A0A6G0TJD4_APHGL</name>
<dbReference type="EMBL" id="VYZN01000030">
    <property type="protein sequence ID" value="KAE9533973.1"/>
    <property type="molecule type" value="Genomic_DNA"/>
</dbReference>
<dbReference type="Proteomes" id="UP000475862">
    <property type="component" value="Unassembled WGS sequence"/>
</dbReference>
<organism evidence="2 3">
    <name type="scientific">Aphis glycines</name>
    <name type="common">Soybean aphid</name>
    <dbReference type="NCBI Taxonomy" id="307491"/>
    <lineage>
        <taxon>Eukaryota</taxon>
        <taxon>Metazoa</taxon>
        <taxon>Ecdysozoa</taxon>
        <taxon>Arthropoda</taxon>
        <taxon>Hexapoda</taxon>
        <taxon>Insecta</taxon>
        <taxon>Pterygota</taxon>
        <taxon>Neoptera</taxon>
        <taxon>Paraneoptera</taxon>
        <taxon>Hemiptera</taxon>
        <taxon>Sternorrhyncha</taxon>
        <taxon>Aphidomorpha</taxon>
        <taxon>Aphidoidea</taxon>
        <taxon>Aphididae</taxon>
        <taxon>Aphidini</taxon>
        <taxon>Aphis</taxon>
        <taxon>Aphis</taxon>
    </lineage>
</organism>
<sequence>MMSDLGVTLKDIFTEEGKLKPKNEQSATVDASTDTLLTPSWWDSDSTTEESAASKRRKARTVAGIGVLSAATNGSEESAMETEAENWTTVVKKQTKQKASTLTEPRSTAPKPKGQSKKPPAILVKPLEGQSYVDTVRTIHSCGLSRADIGANVKMRKTRDGCVLLELPTSANSGTATRTITAAIGNKLGDTVGKVLQLEVGSQRRRRNT</sequence>
<accession>A0A6G0TJD4</accession>
<dbReference type="AlphaFoldDB" id="A0A6G0TJD4"/>
<comment type="caution">
    <text evidence="2">The sequence shown here is derived from an EMBL/GenBank/DDBJ whole genome shotgun (WGS) entry which is preliminary data.</text>
</comment>
<evidence type="ECO:0000313" key="2">
    <source>
        <dbReference type="EMBL" id="KAE9533973.1"/>
    </source>
</evidence>
<proteinExistence type="predicted"/>
<protein>
    <submittedName>
        <fullName evidence="2">Uncharacterized protein</fullName>
    </submittedName>
</protein>
<evidence type="ECO:0000313" key="3">
    <source>
        <dbReference type="Proteomes" id="UP000475862"/>
    </source>
</evidence>